<evidence type="ECO:0000313" key="2">
    <source>
        <dbReference type="Proteomes" id="UP001164929"/>
    </source>
</evidence>
<keyword evidence="2" id="KW-1185">Reference proteome</keyword>
<proteinExistence type="predicted"/>
<protein>
    <submittedName>
        <fullName evidence="1">Uncharacterized protein</fullName>
    </submittedName>
</protein>
<reference evidence="1" key="1">
    <citation type="journal article" date="2023" name="Mol. Ecol. Resour.">
        <title>Chromosome-level genome assembly of a triploid poplar Populus alba 'Berolinensis'.</title>
        <authorList>
            <person name="Chen S."/>
            <person name="Yu Y."/>
            <person name="Wang X."/>
            <person name="Wang S."/>
            <person name="Zhang T."/>
            <person name="Zhou Y."/>
            <person name="He R."/>
            <person name="Meng N."/>
            <person name="Wang Y."/>
            <person name="Liu W."/>
            <person name="Liu Z."/>
            <person name="Liu J."/>
            <person name="Guo Q."/>
            <person name="Huang H."/>
            <person name="Sederoff R.R."/>
            <person name="Wang G."/>
            <person name="Qu G."/>
            <person name="Chen S."/>
        </authorList>
    </citation>
    <scope>NUCLEOTIDE SEQUENCE</scope>
    <source>
        <strain evidence="1">SC-2020</strain>
    </source>
</reference>
<dbReference type="AlphaFoldDB" id="A0AAD6PN71"/>
<dbReference type="Proteomes" id="UP001164929">
    <property type="component" value="Chromosome 19"/>
</dbReference>
<accession>A0AAD6PN71</accession>
<dbReference type="EMBL" id="JAQIZT010000019">
    <property type="protein sequence ID" value="KAJ6951222.1"/>
    <property type="molecule type" value="Genomic_DNA"/>
</dbReference>
<evidence type="ECO:0000313" key="1">
    <source>
        <dbReference type="EMBL" id="KAJ6951222.1"/>
    </source>
</evidence>
<gene>
    <name evidence="1" type="ORF">NC653_040569</name>
</gene>
<sequence length="93" mass="11361">MIMKELVPQRMKRMTMRINSPIPVSFYRWLLSKVTSLIFRHHRSLQMIKDFLLLNQKQALITFAADHNKPIIWRNLKYFENYHGFRRATKARQ</sequence>
<comment type="caution">
    <text evidence="1">The sequence shown here is derived from an EMBL/GenBank/DDBJ whole genome shotgun (WGS) entry which is preliminary data.</text>
</comment>
<organism evidence="1 2">
    <name type="scientific">Populus alba x Populus x berolinensis</name>
    <dbReference type="NCBI Taxonomy" id="444605"/>
    <lineage>
        <taxon>Eukaryota</taxon>
        <taxon>Viridiplantae</taxon>
        <taxon>Streptophyta</taxon>
        <taxon>Embryophyta</taxon>
        <taxon>Tracheophyta</taxon>
        <taxon>Spermatophyta</taxon>
        <taxon>Magnoliopsida</taxon>
        <taxon>eudicotyledons</taxon>
        <taxon>Gunneridae</taxon>
        <taxon>Pentapetalae</taxon>
        <taxon>rosids</taxon>
        <taxon>fabids</taxon>
        <taxon>Malpighiales</taxon>
        <taxon>Salicaceae</taxon>
        <taxon>Saliceae</taxon>
        <taxon>Populus</taxon>
    </lineage>
</organism>
<name>A0AAD6PN71_9ROSI</name>